<gene>
    <name evidence="1" type="ORF">TIFTF001_024681</name>
</gene>
<organism evidence="1 2">
    <name type="scientific">Ficus carica</name>
    <name type="common">Common fig</name>
    <dbReference type="NCBI Taxonomy" id="3494"/>
    <lineage>
        <taxon>Eukaryota</taxon>
        <taxon>Viridiplantae</taxon>
        <taxon>Streptophyta</taxon>
        <taxon>Embryophyta</taxon>
        <taxon>Tracheophyta</taxon>
        <taxon>Spermatophyta</taxon>
        <taxon>Magnoliopsida</taxon>
        <taxon>eudicotyledons</taxon>
        <taxon>Gunneridae</taxon>
        <taxon>Pentapetalae</taxon>
        <taxon>rosids</taxon>
        <taxon>fabids</taxon>
        <taxon>Rosales</taxon>
        <taxon>Moraceae</taxon>
        <taxon>Ficeae</taxon>
        <taxon>Ficus</taxon>
    </lineage>
</organism>
<comment type="caution">
    <text evidence="1">The sequence shown here is derived from an EMBL/GenBank/DDBJ whole genome shotgun (WGS) entry which is preliminary data.</text>
</comment>
<proteinExistence type="predicted"/>
<evidence type="ECO:0000313" key="1">
    <source>
        <dbReference type="EMBL" id="GMN55560.1"/>
    </source>
</evidence>
<dbReference type="Proteomes" id="UP001187192">
    <property type="component" value="Unassembled WGS sequence"/>
</dbReference>
<evidence type="ECO:0000313" key="2">
    <source>
        <dbReference type="Proteomes" id="UP001187192"/>
    </source>
</evidence>
<reference evidence="1" key="1">
    <citation type="submission" date="2023-07" db="EMBL/GenBank/DDBJ databases">
        <title>draft genome sequence of fig (Ficus carica).</title>
        <authorList>
            <person name="Takahashi T."/>
            <person name="Nishimura K."/>
        </authorList>
    </citation>
    <scope>NUCLEOTIDE SEQUENCE</scope>
</reference>
<dbReference type="AlphaFoldDB" id="A0AA88ANR4"/>
<name>A0AA88ANR4_FICCA</name>
<protein>
    <submittedName>
        <fullName evidence="1">Uncharacterized protein</fullName>
    </submittedName>
</protein>
<sequence length="71" mass="6813">MAGVVGCSGSAGGEVVVAVKARGPSSSAKMLMPKIPPAATPNVVGLSGASHGSKCSGRPDRVGFLGYLAGT</sequence>
<accession>A0AA88ANR4</accession>
<keyword evidence="2" id="KW-1185">Reference proteome</keyword>
<dbReference type="EMBL" id="BTGU01000058">
    <property type="protein sequence ID" value="GMN55560.1"/>
    <property type="molecule type" value="Genomic_DNA"/>
</dbReference>